<evidence type="ECO:0000313" key="1">
    <source>
        <dbReference type="EMBL" id="QYA18745.1"/>
    </source>
</evidence>
<sequence length="258" mass="30593">MGNKQSHKKKPDHRPFVWRSDESLWVVGTKIYWEEEYAHHQKLVLGEPPKSLSPIATSHPDTFIIKKELMEAWIEHAKQKVVKRYFDRSLYTFEKIEQKEMNDFVFHRGMGQVTPPTLFAVFQKSDVLRLHSLDINQTFDFLPDDEPFMLMGFLVTKTIAMKGEKKRVGISEEHLIEEYKSVPRTSLFSIISVLPYDVTKIPKQYERSCHYVVRKWISFMRMHKCEELDDLMCHSHRHMVWKLFLSHFYKGEVGASTN</sequence>
<proteinExistence type="predicted"/>
<protein>
    <submittedName>
        <fullName evidence="1">Uncharacterized protein</fullName>
    </submittedName>
</protein>
<dbReference type="EMBL" id="MZ420154">
    <property type="protein sequence ID" value="QYA18745.1"/>
    <property type="molecule type" value="Genomic_DNA"/>
</dbReference>
<accession>A0A8F8KQ48</accession>
<reference evidence="1" key="1">
    <citation type="submission" date="2021-06" db="EMBL/GenBank/DDBJ databases">
        <authorList>
            <person name="Rolland C."/>
        </authorList>
    </citation>
    <scope>NUCLEOTIDE SEQUENCE</scope>
    <source>
        <strain evidence="1">347.936635</strain>
    </source>
</reference>
<name>A0A8F8KQ48_9VIRU</name>
<organism evidence="1">
    <name type="scientific">Clandestinovirus</name>
    <dbReference type="NCBI Taxonomy" id="2831644"/>
    <lineage>
        <taxon>Viruses</taxon>
    </lineage>
</organism>
<gene>
    <name evidence="1" type="ORF">KOM_12_477</name>
</gene>